<organism evidence="2 3">
    <name type="scientific">Bradyrhizobium elkanii</name>
    <dbReference type="NCBI Taxonomy" id="29448"/>
    <lineage>
        <taxon>Bacteria</taxon>
        <taxon>Pseudomonadati</taxon>
        <taxon>Pseudomonadota</taxon>
        <taxon>Alphaproteobacteria</taxon>
        <taxon>Hyphomicrobiales</taxon>
        <taxon>Nitrobacteraceae</taxon>
        <taxon>Bradyrhizobium</taxon>
    </lineage>
</organism>
<name>A0A4U6RT68_BRAEL</name>
<comment type="caution">
    <text evidence="2">The sequence shown here is derived from an EMBL/GenBank/DDBJ whole genome shotgun (WGS) entry which is preliminary data.</text>
</comment>
<evidence type="ECO:0000259" key="1">
    <source>
        <dbReference type="PROSITE" id="PS51186"/>
    </source>
</evidence>
<dbReference type="RefSeq" id="WP_137482489.1">
    <property type="nucleotide sequence ID" value="NZ_SZZP01000023.1"/>
</dbReference>
<dbReference type="CDD" id="cd04301">
    <property type="entry name" value="NAT_SF"/>
    <property type="match status" value="1"/>
</dbReference>
<dbReference type="Proteomes" id="UP000305095">
    <property type="component" value="Unassembled WGS sequence"/>
</dbReference>
<dbReference type="Gene3D" id="3.40.630.30">
    <property type="match status" value="1"/>
</dbReference>
<evidence type="ECO:0000313" key="3">
    <source>
        <dbReference type="Proteomes" id="UP000305095"/>
    </source>
</evidence>
<keyword evidence="2" id="KW-0808">Transferase</keyword>
<dbReference type="PROSITE" id="PS51186">
    <property type="entry name" value="GNAT"/>
    <property type="match status" value="1"/>
</dbReference>
<evidence type="ECO:0000313" key="2">
    <source>
        <dbReference type="EMBL" id="TKV77451.1"/>
    </source>
</evidence>
<gene>
    <name evidence="2" type="ORF">FDV58_30835</name>
</gene>
<reference evidence="2 3" key="1">
    <citation type="submission" date="2019-05" db="EMBL/GenBank/DDBJ databases">
        <title>Draft Genome of Bradyrhizobium elkanii strain SEMIA 938, Used in Commercial Inoculants for Lupinus spp. in Brazil.</title>
        <authorList>
            <person name="Hungria M."/>
            <person name="Delamuta J.R.M."/>
            <person name="Ribeiro R.A."/>
            <person name="Nogueira M.A."/>
        </authorList>
    </citation>
    <scope>NUCLEOTIDE SEQUENCE [LARGE SCALE GENOMIC DNA]</scope>
    <source>
        <strain evidence="2 3">Semia 938</strain>
    </source>
</reference>
<sequence>MTDGLRTDIVPAAFEWTRAADAGLTFRHIADGDLAFLARLYASTRTDELALTPWSAEQKAAFLAMQFQAQHRHYQQYYPTADWLVTMRGGEDIGRLYIERWPGEHCVIDIAFLPEHRASGLGGALMRDVLDEAARAGKAVSIHVEKFNPAMRLYRRLGFITEEDKGVYDLMRWRAAAEASDRQVKTA</sequence>
<dbReference type="InterPro" id="IPR016181">
    <property type="entry name" value="Acyl_CoA_acyltransferase"/>
</dbReference>
<feature type="domain" description="N-acetyltransferase" evidence="1">
    <location>
        <begin position="24"/>
        <end position="176"/>
    </location>
</feature>
<dbReference type="EMBL" id="SZZP01000023">
    <property type="protein sequence ID" value="TKV77451.1"/>
    <property type="molecule type" value="Genomic_DNA"/>
</dbReference>
<protein>
    <submittedName>
        <fullName evidence="2">GNAT family N-acetyltransferase</fullName>
    </submittedName>
</protein>
<dbReference type="AlphaFoldDB" id="A0A4U6RT68"/>
<dbReference type="GO" id="GO:0016747">
    <property type="term" value="F:acyltransferase activity, transferring groups other than amino-acyl groups"/>
    <property type="evidence" value="ECO:0007669"/>
    <property type="project" value="InterPro"/>
</dbReference>
<accession>A0A4U6RT68</accession>
<proteinExistence type="predicted"/>
<dbReference type="Pfam" id="PF00583">
    <property type="entry name" value="Acetyltransf_1"/>
    <property type="match status" value="1"/>
</dbReference>
<dbReference type="SUPFAM" id="SSF55729">
    <property type="entry name" value="Acyl-CoA N-acyltransferases (Nat)"/>
    <property type="match status" value="1"/>
</dbReference>
<dbReference type="InterPro" id="IPR000182">
    <property type="entry name" value="GNAT_dom"/>
</dbReference>